<sequence>MHGSTQEWLNDAWLSSVGEPFGYLPGDAGPMLTPRTTTYSRTGTSFSQAAGRHDSGSLSRSQSSVGDMNVKYPVLRPVMPYVGRIISAGLACDLLDSFLANIDDGIYVPSSPLLVTHIFRRDSLLSPSKPRPCTPALLASMLLISAHTTESPFFGQSPAARMQLYQRLLQLTLDLLEGSSEPVDPSRDRAQGLATRLYRSQPNVIIHPDASSSVPGRLASRSRHSYLDDIVTYMHIALVTTTTQSKPAGSRWWHTAFQLAREFKLNREIRSGPSQGTSEVGAQPSEQQDVVAVSTSDDNASEDDEQSTDGGTSPMSVSEDAVVEPGHSKTGGASLQEREERRRIWWTLYLWDRQLALRFNSPLAIKDAESQDTELPLPDDQWQTLVFDEDPKSQNEQQQPPGSRHSRTGPPTTCTGTGLFDVLLPLMCILGQIIDLHHLSYHPRVERSSSNAVADAYINTITQQLNELEPSIQNMLSRYSAVYSVLDDMTSRRMQKHRQMLHCYARFLQHLLYALVGGQWDKLTLLEHADAFTTTPRFHMALNHSVAGADVLGELRSLDPDIGFKAMFFGIFTYHAATLPYVAVTHYKSKVNASVLAACQTYVHIFEATNCTHYSEYLRKMRKLLLFGIYEATTGIEITRSESHLRTHILKLYRWTGDGTGLGL</sequence>
<comment type="caution">
    <text evidence="8">The sequence shown here is derived from an EMBL/GenBank/DDBJ whole genome shotgun (WGS) entry which is preliminary data.</text>
</comment>
<dbReference type="GO" id="GO:0003677">
    <property type="term" value="F:DNA binding"/>
    <property type="evidence" value="ECO:0007669"/>
    <property type="project" value="UniProtKB-KW"/>
</dbReference>
<dbReference type="SMART" id="SM00906">
    <property type="entry name" value="Fungal_trans"/>
    <property type="match status" value="1"/>
</dbReference>
<keyword evidence="1" id="KW-0862">Zinc</keyword>
<dbReference type="Proteomes" id="UP001274830">
    <property type="component" value="Unassembled WGS sequence"/>
</dbReference>
<gene>
    <name evidence="8" type="ORF">LTR78_006010</name>
</gene>
<dbReference type="AlphaFoldDB" id="A0AAE0WLY2"/>
<dbReference type="EMBL" id="JAUTXT010000021">
    <property type="protein sequence ID" value="KAK3674163.1"/>
    <property type="molecule type" value="Genomic_DNA"/>
</dbReference>
<feature type="compositionally biased region" description="Polar residues" evidence="6">
    <location>
        <begin position="272"/>
        <end position="298"/>
    </location>
</feature>
<protein>
    <recommendedName>
        <fullName evidence="7">Xylanolytic transcriptional activator regulatory domain-containing protein</fullName>
    </recommendedName>
</protein>
<feature type="domain" description="Xylanolytic transcriptional activator regulatory" evidence="7">
    <location>
        <begin position="249"/>
        <end position="382"/>
    </location>
</feature>
<organism evidence="8 9">
    <name type="scientific">Recurvomyces mirabilis</name>
    <dbReference type="NCBI Taxonomy" id="574656"/>
    <lineage>
        <taxon>Eukaryota</taxon>
        <taxon>Fungi</taxon>
        <taxon>Dikarya</taxon>
        <taxon>Ascomycota</taxon>
        <taxon>Pezizomycotina</taxon>
        <taxon>Dothideomycetes</taxon>
        <taxon>Dothideomycetidae</taxon>
        <taxon>Mycosphaerellales</taxon>
        <taxon>Teratosphaeriaceae</taxon>
        <taxon>Recurvomyces</taxon>
    </lineage>
</organism>
<keyword evidence="3" id="KW-0238">DNA-binding</keyword>
<feature type="region of interest" description="Disordered" evidence="6">
    <location>
        <begin position="33"/>
        <end position="64"/>
    </location>
</feature>
<dbReference type="GO" id="GO:0008270">
    <property type="term" value="F:zinc ion binding"/>
    <property type="evidence" value="ECO:0007669"/>
    <property type="project" value="InterPro"/>
</dbReference>
<feature type="region of interest" description="Disordered" evidence="6">
    <location>
        <begin position="270"/>
        <end position="336"/>
    </location>
</feature>
<dbReference type="PANTHER" id="PTHR47663:SF1">
    <property type="entry name" value="XYLANOLYTIC TRANSCRIPTIONAL ACTIVATOR XLNR-RELATED"/>
    <property type="match status" value="1"/>
</dbReference>
<evidence type="ECO:0000256" key="5">
    <source>
        <dbReference type="ARBA" id="ARBA00023242"/>
    </source>
</evidence>
<evidence type="ECO:0000256" key="1">
    <source>
        <dbReference type="ARBA" id="ARBA00022833"/>
    </source>
</evidence>
<dbReference type="PANTHER" id="PTHR47663">
    <property type="entry name" value="XYLANOLYTIC TRANSCRIPTIONAL ACTIVATOR XLNR-RELATED"/>
    <property type="match status" value="1"/>
</dbReference>
<feature type="region of interest" description="Disordered" evidence="6">
    <location>
        <begin position="391"/>
        <end position="412"/>
    </location>
</feature>
<evidence type="ECO:0000256" key="4">
    <source>
        <dbReference type="ARBA" id="ARBA00023163"/>
    </source>
</evidence>
<dbReference type="InterPro" id="IPR007219">
    <property type="entry name" value="XnlR_reg_dom"/>
</dbReference>
<accession>A0AAE0WLY2</accession>
<keyword evidence="4" id="KW-0804">Transcription</keyword>
<feature type="compositionally biased region" description="Low complexity" evidence="6">
    <location>
        <begin position="33"/>
        <end position="45"/>
    </location>
</feature>
<keyword evidence="5" id="KW-0539">Nucleus</keyword>
<proteinExistence type="predicted"/>
<dbReference type="InterPro" id="IPR051439">
    <property type="entry name" value="XlnR/Xlr1"/>
</dbReference>
<keyword evidence="9" id="KW-1185">Reference proteome</keyword>
<dbReference type="CDD" id="cd12148">
    <property type="entry name" value="fungal_TF_MHR"/>
    <property type="match status" value="1"/>
</dbReference>
<evidence type="ECO:0000256" key="3">
    <source>
        <dbReference type="ARBA" id="ARBA00023125"/>
    </source>
</evidence>
<evidence type="ECO:0000256" key="2">
    <source>
        <dbReference type="ARBA" id="ARBA00023015"/>
    </source>
</evidence>
<name>A0AAE0WLY2_9PEZI</name>
<evidence type="ECO:0000313" key="9">
    <source>
        <dbReference type="Proteomes" id="UP001274830"/>
    </source>
</evidence>
<evidence type="ECO:0000313" key="8">
    <source>
        <dbReference type="EMBL" id="KAK3674163.1"/>
    </source>
</evidence>
<reference evidence="8" key="1">
    <citation type="submission" date="2023-07" db="EMBL/GenBank/DDBJ databases">
        <title>Black Yeasts Isolated from many extreme environments.</title>
        <authorList>
            <person name="Coleine C."/>
            <person name="Stajich J.E."/>
            <person name="Selbmann L."/>
        </authorList>
    </citation>
    <scope>NUCLEOTIDE SEQUENCE</scope>
    <source>
        <strain evidence="8">CCFEE 5485</strain>
    </source>
</reference>
<keyword evidence="2" id="KW-0805">Transcription regulation</keyword>
<evidence type="ECO:0000256" key="6">
    <source>
        <dbReference type="SAM" id="MobiDB-lite"/>
    </source>
</evidence>
<dbReference type="Pfam" id="PF04082">
    <property type="entry name" value="Fungal_trans"/>
    <property type="match status" value="1"/>
</dbReference>
<evidence type="ECO:0000259" key="7">
    <source>
        <dbReference type="SMART" id="SM00906"/>
    </source>
</evidence>
<dbReference type="GO" id="GO:0006351">
    <property type="term" value="P:DNA-templated transcription"/>
    <property type="evidence" value="ECO:0007669"/>
    <property type="project" value="InterPro"/>
</dbReference>